<dbReference type="Proteomes" id="UP001472677">
    <property type="component" value="Unassembled WGS sequence"/>
</dbReference>
<evidence type="ECO:0008006" key="3">
    <source>
        <dbReference type="Google" id="ProtNLM"/>
    </source>
</evidence>
<accession>A0ABR2BWI6</accession>
<comment type="caution">
    <text evidence="1">The sequence shown here is derived from an EMBL/GenBank/DDBJ whole genome shotgun (WGS) entry which is preliminary data.</text>
</comment>
<gene>
    <name evidence="1" type="ORF">V6N12_038025</name>
</gene>
<sequence length="82" mass="8970">MRSVGLLSNKGHSETLPYLEAIGRDIAHRCGGVPLVATVIGGTMCNKWDRVEWLSLTDSSLWGSLEKNDQGNLLPFVFVQAL</sequence>
<evidence type="ECO:0000313" key="1">
    <source>
        <dbReference type="EMBL" id="KAK8511421.1"/>
    </source>
</evidence>
<evidence type="ECO:0000313" key="2">
    <source>
        <dbReference type="Proteomes" id="UP001472677"/>
    </source>
</evidence>
<dbReference type="EMBL" id="JBBPBM010000078">
    <property type="protein sequence ID" value="KAK8511421.1"/>
    <property type="molecule type" value="Genomic_DNA"/>
</dbReference>
<reference evidence="1 2" key="1">
    <citation type="journal article" date="2024" name="G3 (Bethesda)">
        <title>Genome assembly of Hibiscus sabdariffa L. provides insights into metabolisms of medicinal natural products.</title>
        <authorList>
            <person name="Kim T."/>
        </authorList>
    </citation>
    <scope>NUCLEOTIDE SEQUENCE [LARGE SCALE GENOMIC DNA]</scope>
    <source>
        <strain evidence="1">TK-2024</strain>
        <tissue evidence="1">Old leaves</tissue>
    </source>
</reference>
<dbReference type="Gene3D" id="1.10.8.430">
    <property type="entry name" value="Helical domain of apoptotic protease-activating factors"/>
    <property type="match status" value="1"/>
</dbReference>
<dbReference type="InterPro" id="IPR042197">
    <property type="entry name" value="Apaf_helical"/>
</dbReference>
<organism evidence="1 2">
    <name type="scientific">Hibiscus sabdariffa</name>
    <name type="common">roselle</name>
    <dbReference type="NCBI Taxonomy" id="183260"/>
    <lineage>
        <taxon>Eukaryota</taxon>
        <taxon>Viridiplantae</taxon>
        <taxon>Streptophyta</taxon>
        <taxon>Embryophyta</taxon>
        <taxon>Tracheophyta</taxon>
        <taxon>Spermatophyta</taxon>
        <taxon>Magnoliopsida</taxon>
        <taxon>eudicotyledons</taxon>
        <taxon>Gunneridae</taxon>
        <taxon>Pentapetalae</taxon>
        <taxon>rosids</taxon>
        <taxon>malvids</taxon>
        <taxon>Malvales</taxon>
        <taxon>Malvaceae</taxon>
        <taxon>Malvoideae</taxon>
        <taxon>Hibiscus</taxon>
    </lineage>
</organism>
<keyword evidence="2" id="KW-1185">Reference proteome</keyword>
<dbReference type="InterPro" id="IPR027417">
    <property type="entry name" value="P-loop_NTPase"/>
</dbReference>
<dbReference type="SUPFAM" id="SSF52540">
    <property type="entry name" value="P-loop containing nucleoside triphosphate hydrolases"/>
    <property type="match status" value="1"/>
</dbReference>
<proteinExistence type="predicted"/>
<protein>
    <recommendedName>
        <fullName evidence="3">NB-ARC domain-containing protein</fullName>
    </recommendedName>
</protein>
<name>A0ABR2BWI6_9ROSI</name>